<evidence type="ECO:0000313" key="2">
    <source>
        <dbReference type="Proteomes" id="UP001145742"/>
    </source>
</evidence>
<name>A0ABQ9CUZ4_9PASS</name>
<evidence type="ECO:0000313" key="1">
    <source>
        <dbReference type="EMBL" id="KAJ7406956.1"/>
    </source>
</evidence>
<dbReference type="Proteomes" id="UP001145742">
    <property type="component" value="Unassembled WGS sequence"/>
</dbReference>
<dbReference type="EMBL" id="WHWB01034625">
    <property type="protein sequence ID" value="KAJ7406956.1"/>
    <property type="molecule type" value="Genomic_DNA"/>
</dbReference>
<keyword evidence="2" id="KW-1185">Reference proteome</keyword>
<accession>A0ABQ9CUZ4</accession>
<protein>
    <submittedName>
        <fullName evidence="1">Uncharacterized protein</fullName>
    </submittedName>
</protein>
<sequence>MKGSGISPSLHWAGAATLHGVLMEGSLQFCLLSGRAHKSDFWVNSTLEYLINFHSDLPYLGKPIDYRVQGVFWYWEGYRSGFCEKLPGDYPMSRTANASQLQDGPTAGQCWANQE</sequence>
<reference evidence="1" key="1">
    <citation type="submission" date="2019-10" db="EMBL/GenBank/DDBJ databases">
        <authorList>
            <person name="Soares A.E.R."/>
            <person name="Aleixo A."/>
            <person name="Schneider P."/>
            <person name="Miyaki C.Y."/>
            <person name="Schneider M.P."/>
            <person name="Mello C."/>
            <person name="Vasconcelos A.T.R."/>
        </authorList>
    </citation>
    <scope>NUCLEOTIDE SEQUENCE</scope>
    <source>
        <tissue evidence="1">Muscle</tissue>
    </source>
</reference>
<gene>
    <name evidence="1" type="ORF">WISP_129840</name>
</gene>
<organism evidence="1 2">
    <name type="scientific">Willisornis vidua</name>
    <name type="common">Xingu scale-backed antbird</name>
    <dbReference type="NCBI Taxonomy" id="1566151"/>
    <lineage>
        <taxon>Eukaryota</taxon>
        <taxon>Metazoa</taxon>
        <taxon>Chordata</taxon>
        <taxon>Craniata</taxon>
        <taxon>Vertebrata</taxon>
        <taxon>Euteleostomi</taxon>
        <taxon>Archelosauria</taxon>
        <taxon>Archosauria</taxon>
        <taxon>Dinosauria</taxon>
        <taxon>Saurischia</taxon>
        <taxon>Theropoda</taxon>
        <taxon>Coelurosauria</taxon>
        <taxon>Aves</taxon>
        <taxon>Neognathae</taxon>
        <taxon>Neoaves</taxon>
        <taxon>Telluraves</taxon>
        <taxon>Australaves</taxon>
        <taxon>Passeriformes</taxon>
        <taxon>Thamnophilidae</taxon>
        <taxon>Willisornis</taxon>
    </lineage>
</organism>
<comment type="caution">
    <text evidence="1">The sequence shown here is derived from an EMBL/GenBank/DDBJ whole genome shotgun (WGS) entry which is preliminary data.</text>
</comment>
<proteinExistence type="predicted"/>